<dbReference type="EMBL" id="QQXL01000001">
    <property type="protein sequence ID" value="RKW71785.1"/>
    <property type="molecule type" value="Genomic_DNA"/>
</dbReference>
<keyword evidence="2" id="KW-1185">Reference proteome</keyword>
<comment type="caution">
    <text evidence="1">The sequence shown here is derived from an EMBL/GenBank/DDBJ whole genome shotgun (WGS) entry which is preliminary data.</text>
</comment>
<evidence type="ECO:0000313" key="2">
    <source>
        <dbReference type="Proteomes" id="UP000273119"/>
    </source>
</evidence>
<name>A0A496PMM7_9MICC</name>
<reference evidence="1 2" key="1">
    <citation type="submission" date="2018-07" db="EMBL/GenBank/DDBJ databases">
        <title>Arthrobacter sp. nov., isolated from raw cow's milk with high bacterial count.</title>
        <authorList>
            <person name="Hahne J."/>
            <person name="Isele D."/>
            <person name="Lipski A."/>
        </authorList>
    </citation>
    <scope>NUCLEOTIDE SEQUENCE [LARGE SCALE GENOMIC DNA]</scope>
    <source>
        <strain evidence="1 2">JZ R-183</strain>
    </source>
</reference>
<dbReference type="Proteomes" id="UP000273119">
    <property type="component" value="Unassembled WGS sequence"/>
</dbReference>
<sequence>MSVPALIPAPLPTLPNRVSGIVAEERSVDGRLRLTLQCADCLSTETPDMAVLMTYVFHPATSDGRRRCKACRIAAFPDCPCGRCTEDRTGSLYR</sequence>
<proteinExistence type="predicted"/>
<organism evidence="1 2">
    <name type="scientific">Galactobacter caseinivorans</name>
    <dbReference type="NCBI Taxonomy" id="2676123"/>
    <lineage>
        <taxon>Bacteria</taxon>
        <taxon>Bacillati</taxon>
        <taxon>Actinomycetota</taxon>
        <taxon>Actinomycetes</taxon>
        <taxon>Micrococcales</taxon>
        <taxon>Micrococcaceae</taxon>
        <taxon>Galactobacter</taxon>
    </lineage>
</organism>
<gene>
    <name evidence="1" type="ORF">DWQ67_02855</name>
</gene>
<evidence type="ECO:0000313" key="1">
    <source>
        <dbReference type="EMBL" id="RKW71785.1"/>
    </source>
</evidence>
<protein>
    <submittedName>
        <fullName evidence="1">Uncharacterized protein</fullName>
    </submittedName>
</protein>
<accession>A0A496PMM7</accession>
<dbReference type="AlphaFoldDB" id="A0A496PMM7"/>